<name>A0A5D2K1V9_GOSTO</name>
<proteinExistence type="predicted"/>
<dbReference type="Proteomes" id="UP000322667">
    <property type="component" value="Chromosome D08"/>
</dbReference>
<keyword evidence="2" id="KW-1185">Reference proteome</keyword>
<organism evidence="1 2">
    <name type="scientific">Gossypium tomentosum</name>
    <name type="common">Hawaiian cotton</name>
    <name type="synonym">Gossypium sandvicense</name>
    <dbReference type="NCBI Taxonomy" id="34277"/>
    <lineage>
        <taxon>Eukaryota</taxon>
        <taxon>Viridiplantae</taxon>
        <taxon>Streptophyta</taxon>
        <taxon>Embryophyta</taxon>
        <taxon>Tracheophyta</taxon>
        <taxon>Spermatophyta</taxon>
        <taxon>Magnoliopsida</taxon>
        <taxon>eudicotyledons</taxon>
        <taxon>Gunneridae</taxon>
        <taxon>Pentapetalae</taxon>
        <taxon>rosids</taxon>
        <taxon>malvids</taxon>
        <taxon>Malvales</taxon>
        <taxon>Malvaceae</taxon>
        <taxon>Malvoideae</taxon>
        <taxon>Gossypium</taxon>
    </lineage>
</organism>
<evidence type="ECO:0000313" key="2">
    <source>
        <dbReference type="Proteomes" id="UP000322667"/>
    </source>
</evidence>
<gene>
    <name evidence="1" type="ORF">ES332_D08G296300v1</name>
</gene>
<dbReference type="AlphaFoldDB" id="A0A5D2K1V9"/>
<evidence type="ECO:0000313" key="1">
    <source>
        <dbReference type="EMBL" id="TYH60485.1"/>
    </source>
</evidence>
<protein>
    <submittedName>
        <fullName evidence="1">Uncharacterized protein</fullName>
    </submittedName>
</protein>
<dbReference type="EMBL" id="CM017630">
    <property type="protein sequence ID" value="TYH60485.1"/>
    <property type="molecule type" value="Genomic_DNA"/>
</dbReference>
<sequence>MVKYSREPDNPTKWSYLSMFQNLEQKRSFSIGRKKYPKLIDQRRWDVQLFL</sequence>
<accession>A0A5D2K1V9</accession>
<reference evidence="1 2" key="1">
    <citation type="submission" date="2019-07" db="EMBL/GenBank/DDBJ databases">
        <title>WGS assembly of Gossypium tomentosum.</title>
        <authorList>
            <person name="Chen Z.J."/>
            <person name="Sreedasyam A."/>
            <person name="Ando A."/>
            <person name="Song Q."/>
            <person name="De L."/>
            <person name="Hulse-Kemp A."/>
            <person name="Ding M."/>
            <person name="Ye W."/>
            <person name="Kirkbride R."/>
            <person name="Jenkins J."/>
            <person name="Plott C."/>
            <person name="Lovell J."/>
            <person name="Lin Y.-M."/>
            <person name="Vaughn R."/>
            <person name="Liu B."/>
            <person name="Li W."/>
            <person name="Simpson S."/>
            <person name="Scheffler B."/>
            <person name="Saski C."/>
            <person name="Grover C."/>
            <person name="Hu G."/>
            <person name="Conover J."/>
            <person name="Carlson J."/>
            <person name="Shu S."/>
            <person name="Boston L."/>
            <person name="Williams M."/>
            <person name="Peterson D."/>
            <person name="Mcgee K."/>
            <person name="Jones D."/>
            <person name="Wendel J."/>
            <person name="Stelly D."/>
            <person name="Grimwood J."/>
            <person name="Schmutz J."/>
        </authorList>
    </citation>
    <scope>NUCLEOTIDE SEQUENCE [LARGE SCALE GENOMIC DNA]</scope>
    <source>
        <strain evidence="1">7179.01</strain>
    </source>
</reference>